<dbReference type="AlphaFoldDB" id="G3AEZ1"/>
<dbReference type="Proteomes" id="UP000000709">
    <property type="component" value="Unassembled WGS sequence"/>
</dbReference>
<protein>
    <recommendedName>
        <fullName evidence="2">Aminotransferase class V domain-containing protein</fullName>
    </recommendedName>
</protein>
<feature type="domain" description="Aminotransferase class V" evidence="2">
    <location>
        <begin position="33"/>
        <end position="335"/>
    </location>
</feature>
<dbReference type="InterPro" id="IPR015424">
    <property type="entry name" value="PyrdxlP-dep_Trfase"/>
</dbReference>
<reference evidence="3 4" key="1">
    <citation type="journal article" date="2011" name="Proc. Natl. Acad. Sci. U.S.A.">
        <title>Comparative genomics of xylose-fermenting fungi for enhanced biofuel production.</title>
        <authorList>
            <person name="Wohlbach D.J."/>
            <person name="Kuo A."/>
            <person name="Sato T.K."/>
            <person name="Potts K.M."/>
            <person name="Salamov A.A."/>
            <person name="LaButti K.M."/>
            <person name="Sun H."/>
            <person name="Clum A."/>
            <person name="Pangilinan J.L."/>
            <person name="Lindquist E.A."/>
            <person name="Lucas S."/>
            <person name="Lapidus A."/>
            <person name="Jin M."/>
            <person name="Gunawan C."/>
            <person name="Balan V."/>
            <person name="Dale B.E."/>
            <person name="Jeffries T.W."/>
            <person name="Zinkel R."/>
            <person name="Barry K.W."/>
            <person name="Grigoriev I.V."/>
            <person name="Gasch A.P."/>
        </authorList>
    </citation>
    <scope>NUCLEOTIDE SEQUENCE [LARGE SCALE GENOMIC DNA]</scope>
    <source>
        <strain evidence="4">NRRL Y-27907 / 11-Y1</strain>
    </source>
</reference>
<dbReference type="Pfam" id="PF00266">
    <property type="entry name" value="Aminotran_5"/>
    <property type="match status" value="1"/>
</dbReference>
<dbReference type="GeneID" id="18871768"/>
<dbReference type="GO" id="GO:1990411">
    <property type="term" value="F:hercynylcysteine sulfoxide lyase activity (ergothioneine-forming)"/>
    <property type="evidence" value="ECO:0007669"/>
    <property type="project" value="EnsemblFungi"/>
</dbReference>
<keyword evidence="4" id="KW-1185">Reference proteome</keyword>
<dbReference type="GO" id="GO:1903257">
    <property type="term" value="P:selenoneine biosynthetic process"/>
    <property type="evidence" value="ECO:0007669"/>
    <property type="project" value="EnsemblFungi"/>
</dbReference>
<proteinExistence type="predicted"/>
<accession>G3AEZ1</accession>
<dbReference type="SUPFAM" id="SSF53383">
    <property type="entry name" value="PLP-dependent transferases"/>
    <property type="match status" value="1"/>
</dbReference>
<evidence type="ECO:0000313" key="4">
    <source>
        <dbReference type="Proteomes" id="UP000000709"/>
    </source>
</evidence>
<dbReference type="OMA" id="EFAHHDG"/>
<dbReference type="PANTHER" id="PTHR43092">
    <property type="entry name" value="L-CYSTEINE DESULFHYDRASE"/>
    <property type="match status" value="1"/>
</dbReference>
<dbReference type="InterPro" id="IPR015421">
    <property type="entry name" value="PyrdxlP-dep_Trfase_major"/>
</dbReference>
<dbReference type="eggNOG" id="KOG1549">
    <property type="taxonomic scope" value="Eukaryota"/>
</dbReference>
<dbReference type="EMBL" id="GL996499">
    <property type="protein sequence ID" value="EGW34795.1"/>
    <property type="molecule type" value="Genomic_DNA"/>
</dbReference>
<dbReference type="RefSeq" id="XP_007372207.1">
    <property type="nucleotide sequence ID" value="XM_007372145.1"/>
</dbReference>
<evidence type="ECO:0000259" key="2">
    <source>
        <dbReference type="Pfam" id="PF00266"/>
    </source>
</evidence>
<sequence>MTEKFGKQFREKYFTSIDPEVYPVNHGSWGQAPDPVIQKFKQASGEQYHYTDKFFHDIRDKYTDALKQLSEVVNCDYHNLALVDNATTGVNTILRSYPFKKGDKIVMQSNVYGSCYNVVKFLNYRYGVEYVEIEVNYPISDDEILQKFEKVFKEEKPTMCLFDTISSMPGVIFPFKQLVNLCKKYDVVSLIDGAHGIGCIPQDLSEIAPDFYVSNLHKWFFVPTACALMYVDAKQHHKIHTMPISHSYVQDDVKLSEEQELNRLIDRFSFIGAKNYASVSVISDAIKFRNEVCGGEETIYKYCNSLAKQVGEVISKQWGTSYLDQENLISAMVNVEVPCESLGIDVAAIKANWTRFDQTVYTPSIDVHKSFIPCVVHNGKLYARFSCHVYNELSDYQHAADVLVKVMKDSLELEPLFKKLTI</sequence>
<keyword evidence="1" id="KW-0663">Pyridoxal phosphate</keyword>
<dbReference type="InterPro" id="IPR015422">
    <property type="entry name" value="PyrdxlP-dep_Trfase_small"/>
</dbReference>
<evidence type="ECO:0000256" key="1">
    <source>
        <dbReference type="ARBA" id="ARBA00022898"/>
    </source>
</evidence>
<dbReference type="OrthoDB" id="5978656at2759"/>
<evidence type="ECO:0000313" key="3">
    <source>
        <dbReference type="EMBL" id="EGW34795.1"/>
    </source>
</evidence>
<dbReference type="InterPro" id="IPR000192">
    <property type="entry name" value="Aminotrans_V_dom"/>
</dbReference>
<dbReference type="STRING" id="619300.G3AEZ1"/>
<dbReference type="HOGENOM" id="CLU_003433_3_0_1"/>
<name>G3AEZ1_SPAPN</name>
<organism evidence="4">
    <name type="scientific">Spathaspora passalidarum (strain NRRL Y-27907 / 11-Y1)</name>
    <dbReference type="NCBI Taxonomy" id="619300"/>
    <lineage>
        <taxon>Eukaryota</taxon>
        <taxon>Fungi</taxon>
        <taxon>Dikarya</taxon>
        <taxon>Ascomycota</taxon>
        <taxon>Saccharomycotina</taxon>
        <taxon>Pichiomycetes</taxon>
        <taxon>Debaryomycetaceae</taxon>
        <taxon>Spathaspora</taxon>
    </lineage>
</organism>
<gene>
    <name evidence="3" type="ORF">SPAPADRAFT_53204</name>
</gene>
<dbReference type="Gene3D" id="3.40.640.10">
    <property type="entry name" value="Type I PLP-dependent aspartate aminotransferase-like (Major domain)"/>
    <property type="match status" value="1"/>
</dbReference>
<dbReference type="PANTHER" id="PTHR43092:SF2">
    <property type="entry name" value="HERCYNYLCYSTEINE SULFOXIDE LYASE"/>
    <property type="match status" value="1"/>
</dbReference>
<dbReference type="InParanoid" id="G3AEZ1"/>
<dbReference type="KEGG" id="spaa:SPAPADRAFT_53204"/>
<dbReference type="Gene3D" id="3.90.1150.10">
    <property type="entry name" value="Aspartate Aminotransferase, domain 1"/>
    <property type="match status" value="1"/>
</dbReference>